<dbReference type="Gene3D" id="3.30.420.10">
    <property type="entry name" value="Ribonuclease H-like superfamily/Ribonuclease H"/>
    <property type="match status" value="1"/>
</dbReference>
<dbReference type="PROSITE" id="PS50994">
    <property type="entry name" value="INTEGRASE"/>
    <property type="match status" value="1"/>
</dbReference>
<dbReference type="AlphaFoldDB" id="A0AAJ6QM91"/>
<organism evidence="2 3">
    <name type="scientific">Galendromus occidentalis</name>
    <name type="common">western predatory mite</name>
    <dbReference type="NCBI Taxonomy" id="34638"/>
    <lineage>
        <taxon>Eukaryota</taxon>
        <taxon>Metazoa</taxon>
        <taxon>Ecdysozoa</taxon>
        <taxon>Arthropoda</taxon>
        <taxon>Chelicerata</taxon>
        <taxon>Arachnida</taxon>
        <taxon>Acari</taxon>
        <taxon>Parasitiformes</taxon>
        <taxon>Mesostigmata</taxon>
        <taxon>Gamasina</taxon>
        <taxon>Phytoseioidea</taxon>
        <taxon>Phytoseiidae</taxon>
        <taxon>Typhlodrominae</taxon>
        <taxon>Galendromus</taxon>
    </lineage>
</organism>
<dbReference type="InterPro" id="IPR001584">
    <property type="entry name" value="Integrase_cat-core"/>
</dbReference>
<evidence type="ECO:0000313" key="3">
    <source>
        <dbReference type="RefSeq" id="XP_003737358.1"/>
    </source>
</evidence>
<dbReference type="SUPFAM" id="SSF53098">
    <property type="entry name" value="Ribonuclease H-like"/>
    <property type="match status" value="1"/>
</dbReference>
<evidence type="ECO:0000313" key="2">
    <source>
        <dbReference type="Proteomes" id="UP000694867"/>
    </source>
</evidence>
<reference evidence="3" key="1">
    <citation type="submission" date="2025-08" db="UniProtKB">
        <authorList>
            <consortium name="RefSeq"/>
        </authorList>
    </citation>
    <scope>IDENTIFICATION</scope>
</reference>
<dbReference type="RefSeq" id="XP_003737358.1">
    <property type="nucleotide sequence ID" value="XM_003737310.1"/>
</dbReference>
<dbReference type="InterPro" id="IPR036397">
    <property type="entry name" value="RNaseH_sf"/>
</dbReference>
<name>A0AAJ6QM91_9ACAR</name>
<dbReference type="Pfam" id="PF00665">
    <property type="entry name" value="rve"/>
    <property type="match status" value="1"/>
</dbReference>
<dbReference type="GO" id="GO:0015074">
    <property type="term" value="P:DNA integration"/>
    <property type="evidence" value="ECO:0007669"/>
    <property type="project" value="InterPro"/>
</dbReference>
<dbReference type="KEGG" id="goe:100898384"/>
<gene>
    <name evidence="3" type="primary">LOC100898384</name>
</gene>
<dbReference type="PANTHER" id="PTHR37984:SF15">
    <property type="entry name" value="INTEGRASE CATALYTIC DOMAIN-CONTAINING PROTEIN"/>
    <property type="match status" value="1"/>
</dbReference>
<feature type="domain" description="Integrase catalytic" evidence="1">
    <location>
        <begin position="31"/>
        <end position="183"/>
    </location>
</feature>
<proteinExistence type="predicted"/>
<dbReference type="InterPro" id="IPR050951">
    <property type="entry name" value="Retrovirus_Pol_polyprotein"/>
</dbReference>
<dbReference type="InterPro" id="IPR012337">
    <property type="entry name" value="RNaseH-like_sf"/>
</dbReference>
<dbReference type="Proteomes" id="UP000694867">
    <property type="component" value="Unplaced"/>
</dbReference>
<evidence type="ECO:0000259" key="1">
    <source>
        <dbReference type="PROSITE" id="PS50994"/>
    </source>
</evidence>
<protein>
    <submittedName>
        <fullName evidence="3">Uncharacterized protein K02A2.6-like</fullName>
    </submittedName>
</protein>
<sequence>MDRMVEEFIRECKICVNSDRVLESSFALIQPTEWPSRAWEKLAVDIRGPDHTLGQQYQFVLVVADYYSKWAEVKLLREVSTNHVIKMFRELFNREGIPECVASDNGPQFVGHLFAEFLSELGIRHQRVPIYSPISNGLVEIFHRALGGFMETAKQLVGDIAQRIERMVGTYNATPSSNNIIYT</sequence>
<accession>A0AAJ6QM91</accession>
<keyword evidence="2" id="KW-1185">Reference proteome</keyword>
<dbReference type="GO" id="GO:0003676">
    <property type="term" value="F:nucleic acid binding"/>
    <property type="evidence" value="ECO:0007669"/>
    <property type="project" value="InterPro"/>
</dbReference>
<dbReference type="GeneID" id="100898384"/>
<dbReference type="PANTHER" id="PTHR37984">
    <property type="entry name" value="PROTEIN CBG26694"/>
    <property type="match status" value="1"/>
</dbReference>